<comment type="caution">
    <text evidence="2">The sequence shown here is derived from an EMBL/GenBank/DDBJ whole genome shotgun (WGS) entry which is preliminary data.</text>
</comment>
<proteinExistence type="predicted"/>
<protein>
    <submittedName>
        <fullName evidence="2">Uncharacterized protein</fullName>
    </submittedName>
</protein>
<reference evidence="2" key="1">
    <citation type="submission" date="2019-10" db="EMBL/GenBank/DDBJ databases">
        <title>Conservation and host-specific expression of non-tandemly repeated heterogenous ribosome RNA gene in arbuscular mycorrhizal fungi.</title>
        <authorList>
            <person name="Maeda T."/>
            <person name="Kobayashi Y."/>
            <person name="Nakagawa T."/>
            <person name="Ezawa T."/>
            <person name="Yamaguchi K."/>
            <person name="Bino T."/>
            <person name="Nishimoto Y."/>
            <person name="Shigenobu S."/>
            <person name="Kawaguchi M."/>
        </authorList>
    </citation>
    <scope>NUCLEOTIDE SEQUENCE</scope>
    <source>
        <strain evidence="2">HR1</strain>
    </source>
</reference>
<dbReference type="AlphaFoldDB" id="A0A8H3QRJ9"/>
<feature type="region of interest" description="Disordered" evidence="1">
    <location>
        <begin position="146"/>
        <end position="165"/>
    </location>
</feature>
<accession>A0A8H3QRJ9</accession>
<name>A0A8H3QRJ9_9GLOM</name>
<dbReference type="OrthoDB" id="2354640at2759"/>
<organism evidence="2 3">
    <name type="scientific">Rhizophagus clarus</name>
    <dbReference type="NCBI Taxonomy" id="94130"/>
    <lineage>
        <taxon>Eukaryota</taxon>
        <taxon>Fungi</taxon>
        <taxon>Fungi incertae sedis</taxon>
        <taxon>Mucoromycota</taxon>
        <taxon>Glomeromycotina</taxon>
        <taxon>Glomeromycetes</taxon>
        <taxon>Glomerales</taxon>
        <taxon>Glomeraceae</taxon>
        <taxon>Rhizophagus</taxon>
    </lineage>
</organism>
<gene>
    <name evidence="2" type="ORF">RCL2_001713300</name>
</gene>
<evidence type="ECO:0000313" key="3">
    <source>
        <dbReference type="Proteomes" id="UP000615446"/>
    </source>
</evidence>
<evidence type="ECO:0000256" key="1">
    <source>
        <dbReference type="SAM" id="MobiDB-lite"/>
    </source>
</evidence>
<evidence type="ECO:0000313" key="2">
    <source>
        <dbReference type="EMBL" id="GES90275.1"/>
    </source>
</evidence>
<sequence length="430" mass="49715">MVKLSNWLKVNLKNNIANTLEETIEGLFRLNPPIKKTVVNKKKALQSSMKNLLCNNEKLRNEYGTLNKWLIEKEEKKRKLNVINETGRAIFKKARISSSVVSIDTSGTSINHERNLRDIMRNHKFEKKLQNGNVQDKEKVQEIKEDIQDEQSVHQLSSISEPDIRDEQNVYQSSSPLERESTPSIPQKFSFTPAEQGSYVEPILQHVERALLNFIVTHNKYIPSEIVKNFTDKCNPPRQVDFSDADLLCILNFIIQNITLFTTGHSNETLFHGEHKINPTELFKSFKTEARNHHAHAITQPMGRWNDEELQRLSTLALKVVVCLGDKELFGPLLKIKNELDNKLTERLTLTIENKDEDHVDLVDFALDNINKIKSSNQEHIKRILQLALNNDNTFLSIWKNLAFRKDKGIVVEKFVAIMNLQFDMDLEIK</sequence>
<dbReference type="Proteomes" id="UP000615446">
    <property type="component" value="Unassembled WGS sequence"/>
</dbReference>
<dbReference type="EMBL" id="BLAL01000194">
    <property type="protein sequence ID" value="GES90275.1"/>
    <property type="molecule type" value="Genomic_DNA"/>
</dbReference>